<organism evidence="2 3">
    <name type="scientific">Campylobacter curvus (strain 525.92)</name>
    <dbReference type="NCBI Taxonomy" id="360105"/>
    <lineage>
        <taxon>Bacteria</taxon>
        <taxon>Pseudomonadati</taxon>
        <taxon>Campylobacterota</taxon>
        <taxon>Epsilonproteobacteria</taxon>
        <taxon>Campylobacterales</taxon>
        <taxon>Campylobacteraceae</taxon>
        <taxon>Campylobacter</taxon>
    </lineage>
</organism>
<keyword evidence="1" id="KW-0812">Transmembrane</keyword>
<evidence type="ECO:0000256" key="1">
    <source>
        <dbReference type="SAM" id="Phobius"/>
    </source>
</evidence>
<sequence>MSFLDTLRKFSKMICVVFVVLLHLFLAVMVNFAFPHYDKAVITGGEVKRMDKDGLIDASNPADGPTRDVYFIYTKQEVGDKVMPYRNEDTRWGFPFYFKFNSADLQARAQSFAGSQKTVQIKFYGWRIAMFDEFRNAVSIKELSENEQVARPVMSYVFYVILLVSMIIWIRAVFRFFRQETKQGGETAK</sequence>
<dbReference type="Proteomes" id="UP000006380">
    <property type="component" value="Chromosome"/>
</dbReference>
<dbReference type="KEGG" id="ccv:CCV52592_1599"/>
<dbReference type="InterPro" id="IPR011088">
    <property type="entry name" value="Phage_phiNM3_A0EWY4"/>
</dbReference>
<dbReference type="OrthoDB" id="5354324at2"/>
<gene>
    <name evidence="2" type="ORF">CCV52592_1599</name>
</gene>
<dbReference type="HOGENOM" id="CLU_112460_0_0_7"/>
<feature type="transmembrane region" description="Helical" evidence="1">
    <location>
        <begin position="153"/>
        <end position="174"/>
    </location>
</feature>
<name>A7GXP0_CAMC5</name>
<accession>A7GXP0</accession>
<dbReference type="RefSeq" id="WP_011992114.1">
    <property type="nucleotide sequence ID" value="NC_009715.2"/>
</dbReference>
<proteinExistence type="predicted"/>
<dbReference type="AlphaFoldDB" id="A7GXP0"/>
<keyword evidence="1" id="KW-1133">Transmembrane helix</keyword>
<evidence type="ECO:0000313" key="2">
    <source>
        <dbReference type="EMBL" id="EAU00650.1"/>
    </source>
</evidence>
<keyword evidence="3" id="KW-1185">Reference proteome</keyword>
<evidence type="ECO:0000313" key="3">
    <source>
        <dbReference type="Proteomes" id="UP000006380"/>
    </source>
</evidence>
<protein>
    <submittedName>
        <fullName evidence="2">Hypothetical membrane protein (DUF1523 domain)</fullName>
    </submittedName>
</protein>
<dbReference type="EMBL" id="CP000767">
    <property type="protein sequence ID" value="EAU00650.1"/>
    <property type="molecule type" value="Genomic_DNA"/>
</dbReference>
<reference evidence="2" key="1">
    <citation type="submission" date="2016-07" db="EMBL/GenBank/DDBJ databases">
        <title>Comparative genomics of the Campylobacter concisus group.</title>
        <authorList>
            <person name="Miller W.G."/>
            <person name="Yee E."/>
            <person name="Chapman M.H."/>
            <person name="Huynh S."/>
            <person name="Bono J.L."/>
            <person name="On S.L.W."/>
            <person name="StLeger J."/>
            <person name="Foster G."/>
            <person name="Parker C.T."/>
        </authorList>
    </citation>
    <scope>NUCLEOTIDE SEQUENCE</scope>
    <source>
        <strain evidence="2">525.92</strain>
    </source>
</reference>
<feature type="transmembrane region" description="Helical" evidence="1">
    <location>
        <begin position="12"/>
        <end position="34"/>
    </location>
</feature>
<keyword evidence="1" id="KW-0472">Membrane</keyword>
<dbReference type="Pfam" id="PF07509">
    <property type="entry name" value="DUF1523"/>
    <property type="match status" value="1"/>
</dbReference>